<dbReference type="Proteomes" id="UP000306050">
    <property type="component" value="Chromosome SGRAM_15"/>
</dbReference>
<accession>A0A4U7KV41</accession>
<feature type="compositionally biased region" description="Polar residues" evidence="1">
    <location>
        <begin position="42"/>
        <end position="51"/>
    </location>
</feature>
<name>A0A4U7KV41_9BASI</name>
<dbReference type="EMBL" id="SRRM01000008">
    <property type="protein sequence ID" value="TKY88525.1"/>
    <property type="molecule type" value="Genomic_DNA"/>
</dbReference>
<sequence>MPAPFSLCCSTLGTVGLYLYFHRSKVAEVSKDTTFPRHKQTRASGQGSNAPVVTADAPTTEVKGSYYAEPVPATGGVVMLLYPHLNKGEREHLENLTVPHNEGAFGRTMKQAGACDQMKKNRERGERLQEREDVDK</sequence>
<feature type="compositionally biased region" description="Basic and acidic residues" evidence="1">
    <location>
        <begin position="117"/>
        <end position="136"/>
    </location>
</feature>
<dbReference type="GeneID" id="40725408"/>
<gene>
    <name evidence="2" type="ORF">EX895_002513</name>
</gene>
<reference evidence="2 3" key="1">
    <citation type="submission" date="2019-05" db="EMBL/GenBank/DDBJ databases">
        <title>Sporisorium graminicola CBS 10092 draft sequencing and annotation.</title>
        <authorList>
            <person name="Solano-Gonzalez S."/>
            <person name="Caddick M.X."/>
            <person name="Darby A."/>
        </authorList>
    </citation>
    <scope>NUCLEOTIDE SEQUENCE [LARGE SCALE GENOMIC DNA]</scope>
    <source>
        <strain evidence="2 3">CBS 10092</strain>
    </source>
</reference>
<dbReference type="OrthoDB" id="3141857at2759"/>
<evidence type="ECO:0000313" key="2">
    <source>
        <dbReference type="EMBL" id="TKY88525.1"/>
    </source>
</evidence>
<evidence type="ECO:0000313" key="3">
    <source>
        <dbReference type="Proteomes" id="UP000306050"/>
    </source>
</evidence>
<proteinExistence type="predicted"/>
<feature type="region of interest" description="Disordered" evidence="1">
    <location>
        <begin position="110"/>
        <end position="136"/>
    </location>
</feature>
<protein>
    <submittedName>
        <fullName evidence="2">Uncharacterized protein</fullName>
    </submittedName>
</protein>
<organism evidence="2 3">
    <name type="scientific">Sporisorium graminicola</name>
    <dbReference type="NCBI Taxonomy" id="280036"/>
    <lineage>
        <taxon>Eukaryota</taxon>
        <taxon>Fungi</taxon>
        <taxon>Dikarya</taxon>
        <taxon>Basidiomycota</taxon>
        <taxon>Ustilaginomycotina</taxon>
        <taxon>Ustilaginomycetes</taxon>
        <taxon>Ustilaginales</taxon>
        <taxon>Ustilaginaceae</taxon>
        <taxon>Sporisorium</taxon>
    </lineage>
</organism>
<dbReference type="RefSeq" id="XP_029740510.1">
    <property type="nucleotide sequence ID" value="XM_029883112.1"/>
</dbReference>
<evidence type="ECO:0000256" key="1">
    <source>
        <dbReference type="SAM" id="MobiDB-lite"/>
    </source>
</evidence>
<keyword evidence="3" id="KW-1185">Reference proteome</keyword>
<dbReference type="AlphaFoldDB" id="A0A4U7KV41"/>
<dbReference type="KEGG" id="sgra:EX895_002513"/>
<feature type="region of interest" description="Disordered" evidence="1">
    <location>
        <begin position="36"/>
        <end position="55"/>
    </location>
</feature>
<comment type="caution">
    <text evidence="2">The sequence shown here is derived from an EMBL/GenBank/DDBJ whole genome shotgun (WGS) entry which is preliminary data.</text>
</comment>